<dbReference type="Pfam" id="PF14417">
    <property type="entry name" value="MEDS"/>
    <property type="match status" value="1"/>
</dbReference>
<proteinExistence type="predicted"/>
<dbReference type="InterPro" id="IPR036513">
    <property type="entry name" value="STAS_dom_sf"/>
</dbReference>
<gene>
    <name evidence="2" type="ORF">K5L39_12360</name>
</gene>
<keyword evidence="3" id="KW-1185">Reference proteome</keyword>
<dbReference type="InterPro" id="IPR025847">
    <property type="entry name" value="MEDS_domain"/>
</dbReference>
<dbReference type="SUPFAM" id="SSF52091">
    <property type="entry name" value="SpoIIaa-like"/>
    <property type="match status" value="1"/>
</dbReference>
<name>A0ABU5YYI8_9MYCO</name>
<dbReference type="Proteomes" id="UP001299283">
    <property type="component" value="Unassembled WGS sequence"/>
</dbReference>
<evidence type="ECO:0000313" key="2">
    <source>
        <dbReference type="EMBL" id="MEB3069980.1"/>
    </source>
</evidence>
<accession>A0ABU5YYI8</accession>
<reference evidence="2 3" key="1">
    <citation type="submission" date="2023-12" db="EMBL/GenBank/DDBJ databases">
        <title>Description of new species of Mycobacterium terrae complex isolated from sewage at the Sao Paulo Zoological Park Foundation in Brazil.</title>
        <authorList>
            <person name="Romagnoli C.L."/>
            <person name="Conceicao E.C."/>
            <person name="Machado E."/>
            <person name="Barreto L.B.P.F."/>
            <person name="Sharma A."/>
            <person name="Silva N.M."/>
            <person name="Marques L.E."/>
            <person name="Juliana M.A."/>
            <person name="Lourenco M.C.S."/>
            <person name="Digiampietri L.A."/>
            <person name="Suffys P.N."/>
            <person name="Viana-Niero C."/>
        </authorList>
    </citation>
    <scope>NUCLEOTIDE SEQUENCE [LARGE SCALE GENOMIC DNA]</scope>
    <source>
        <strain evidence="2 3">MYC017</strain>
    </source>
</reference>
<protein>
    <submittedName>
        <fullName evidence="2">MEDS domain-containing protein</fullName>
    </submittedName>
</protein>
<dbReference type="RefSeq" id="WP_225396889.1">
    <property type="nucleotide sequence ID" value="NZ_JAYJJQ010000010.1"/>
</dbReference>
<evidence type="ECO:0000259" key="1">
    <source>
        <dbReference type="Pfam" id="PF14417"/>
    </source>
</evidence>
<evidence type="ECO:0000313" key="3">
    <source>
        <dbReference type="Proteomes" id="UP001299283"/>
    </source>
</evidence>
<organism evidence="2 3">
    <name type="scientific">[Mycobacterium] vasticus</name>
    <dbReference type="NCBI Taxonomy" id="2875777"/>
    <lineage>
        <taxon>Bacteria</taxon>
        <taxon>Bacillati</taxon>
        <taxon>Actinomycetota</taxon>
        <taxon>Actinomycetes</taxon>
        <taxon>Mycobacteriales</taxon>
        <taxon>Mycobacteriaceae</taxon>
        <taxon>Mycolicibacter</taxon>
    </lineage>
</organism>
<sequence>MSIGRQNPTGEFGHLGWAYTDHGEFLHRAAQYLEVGLNLGQQVAYVGDDDPSNLRAGLAAAGLGADAGDVDVKAVPEHFIFQARGDVVDAERMAERYASAARAAVARGYNGLRVVVDVTAVARTPAQREAQAALEILGGRRISTLPVAAMCAYDATELGDGAADGLLCLHPMAGPAPVPFQLYGQSAQHNAIALAGHLDAAGESLFAAALQRILPLVKHPTVDIDARNLEFVGHRQLSLLDRCCAAHGLVAVLRSDRPVVQRLVNLLGFDNVRVGMAGWPSSPMSHDYAG</sequence>
<dbReference type="EMBL" id="JAYJJQ010000010">
    <property type="protein sequence ID" value="MEB3069980.1"/>
    <property type="molecule type" value="Genomic_DNA"/>
</dbReference>
<comment type="caution">
    <text evidence="2">The sequence shown here is derived from an EMBL/GenBank/DDBJ whole genome shotgun (WGS) entry which is preliminary data.</text>
</comment>
<feature type="domain" description="MEDS" evidence="1">
    <location>
        <begin position="14"/>
        <end position="171"/>
    </location>
</feature>